<name>A0ABP7IDU6_9ACTN</name>
<dbReference type="InterPro" id="IPR050228">
    <property type="entry name" value="Carboxylesterase_BioH"/>
</dbReference>
<dbReference type="PANTHER" id="PTHR43194">
    <property type="entry name" value="HYDROLASE ALPHA/BETA FOLD FAMILY"/>
    <property type="match status" value="1"/>
</dbReference>
<dbReference type="PRINTS" id="PR00111">
    <property type="entry name" value="ABHYDROLASE"/>
</dbReference>
<dbReference type="Pfam" id="PF00561">
    <property type="entry name" value="Abhydrolase_1"/>
    <property type="match status" value="1"/>
</dbReference>
<keyword evidence="2" id="KW-0378">Hydrolase</keyword>
<evidence type="ECO:0000313" key="3">
    <source>
        <dbReference type="Proteomes" id="UP001501009"/>
    </source>
</evidence>
<protein>
    <submittedName>
        <fullName evidence="2">Alpha/beta hydrolase</fullName>
    </submittedName>
</protein>
<dbReference type="GO" id="GO:0016787">
    <property type="term" value="F:hydrolase activity"/>
    <property type="evidence" value="ECO:0007669"/>
    <property type="project" value="UniProtKB-KW"/>
</dbReference>
<organism evidence="2 3">
    <name type="scientific">Streptomyces coacervatus</name>
    <dbReference type="NCBI Taxonomy" id="647381"/>
    <lineage>
        <taxon>Bacteria</taxon>
        <taxon>Bacillati</taxon>
        <taxon>Actinomycetota</taxon>
        <taxon>Actinomycetes</taxon>
        <taxon>Kitasatosporales</taxon>
        <taxon>Streptomycetaceae</taxon>
        <taxon>Streptomyces</taxon>
    </lineage>
</organism>
<dbReference type="Proteomes" id="UP001501009">
    <property type="component" value="Unassembled WGS sequence"/>
</dbReference>
<evidence type="ECO:0000259" key="1">
    <source>
        <dbReference type="Pfam" id="PF00561"/>
    </source>
</evidence>
<sequence length="234" mass="26054">MTVFSDHSIELSHLPFHYREAGSPDAPPVVLLHGLMYDARDWDEIASFLAERYHVLALTQRGHGESTWPGEYSFELGCGDLEAFTDALSLDRFTLIGHSMGARVGCVFAEKWPERIERMVWEDTAPIDVDFPEGSEEVPGAARFDFSAATSLVHQIHNPDPSWWNNLPKITAPTLVIGGGSTSYTPQEGLAEAARLLPDGRLETIEGAGHLVHRTRPQEYKEILRKFLIDNGNS</sequence>
<comment type="caution">
    <text evidence="2">The sequence shown here is derived from an EMBL/GenBank/DDBJ whole genome shotgun (WGS) entry which is preliminary data.</text>
</comment>
<dbReference type="PANTHER" id="PTHR43194:SF2">
    <property type="entry name" value="PEROXISOMAL MEMBRANE PROTEIN LPX1"/>
    <property type="match status" value="1"/>
</dbReference>
<evidence type="ECO:0000313" key="2">
    <source>
        <dbReference type="EMBL" id="GAA3815965.1"/>
    </source>
</evidence>
<dbReference type="RefSeq" id="WP_275775273.1">
    <property type="nucleotide sequence ID" value="NZ_BAABDE010000022.1"/>
</dbReference>
<proteinExistence type="predicted"/>
<dbReference type="EMBL" id="BAABDE010000022">
    <property type="protein sequence ID" value="GAA3815965.1"/>
    <property type="molecule type" value="Genomic_DNA"/>
</dbReference>
<gene>
    <name evidence="2" type="ORF">GCM10022403_056830</name>
</gene>
<dbReference type="SUPFAM" id="SSF53474">
    <property type="entry name" value="alpha/beta-Hydrolases"/>
    <property type="match status" value="1"/>
</dbReference>
<feature type="domain" description="AB hydrolase-1" evidence="1">
    <location>
        <begin position="27"/>
        <end position="144"/>
    </location>
</feature>
<reference evidence="3" key="1">
    <citation type="journal article" date="2019" name="Int. J. Syst. Evol. Microbiol.">
        <title>The Global Catalogue of Microorganisms (GCM) 10K type strain sequencing project: providing services to taxonomists for standard genome sequencing and annotation.</title>
        <authorList>
            <consortium name="The Broad Institute Genomics Platform"/>
            <consortium name="The Broad Institute Genome Sequencing Center for Infectious Disease"/>
            <person name="Wu L."/>
            <person name="Ma J."/>
        </authorList>
    </citation>
    <scope>NUCLEOTIDE SEQUENCE [LARGE SCALE GENOMIC DNA]</scope>
    <source>
        <strain evidence="3">JCM 17138</strain>
    </source>
</reference>
<keyword evidence="3" id="KW-1185">Reference proteome</keyword>
<accession>A0ABP7IDU6</accession>
<dbReference type="Gene3D" id="3.40.50.1820">
    <property type="entry name" value="alpha/beta hydrolase"/>
    <property type="match status" value="1"/>
</dbReference>
<dbReference type="InterPro" id="IPR029058">
    <property type="entry name" value="AB_hydrolase_fold"/>
</dbReference>
<dbReference type="InterPro" id="IPR000073">
    <property type="entry name" value="AB_hydrolase_1"/>
</dbReference>